<gene>
    <name evidence="2" type="ORF">CR513_10781</name>
</gene>
<proteinExistence type="predicted"/>
<feature type="region of interest" description="Disordered" evidence="1">
    <location>
        <begin position="28"/>
        <end position="47"/>
    </location>
</feature>
<feature type="non-terminal residue" evidence="2">
    <location>
        <position position="1"/>
    </location>
</feature>
<sequence>MAKNGEGLKLVPNPKEEVKFITLRRGKELKESQQTKKKVAPPKDETPTKAITIDVNDEEIFRKLHINISFVEAITQMPNYVKVLRNIISNKKKLEEFKVIKLIEECSMVVLNKSPPKIKDLEVSLSHLGDRTIIHPLSIEDDILIKVGKLIFPNDFVILDIEEEDEVLIILARPFLTMGRAMINIELNFIVFNSHKTPLPLVSYNCMRALNIFYGETLKNLKPFKEPVKKWFEKHKVGLHTLYNMTVQKRGYIKCTCHIAQWCLQPTWTYRSKTSFNDQRNKK</sequence>
<accession>A0A371HRI1</accession>
<protein>
    <submittedName>
        <fullName evidence="2">Uncharacterized protein</fullName>
    </submittedName>
</protein>
<dbReference type="AlphaFoldDB" id="A0A371HRI1"/>
<evidence type="ECO:0000256" key="1">
    <source>
        <dbReference type="SAM" id="MobiDB-lite"/>
    </source>
</evidence>
<dbReference type="PANTHER" id="PTHR33067">
    <property type="entry name" value="RNA-DIRECTED DNA POLYMERASE-RELATED"/>
    <property type="match status" value="1"/>
</dbReference>
<evidence type="ECO:0000313" key="2">
    <source>
        <dbReference type="EMBL" id="RDY05385.1"/>
    </source>
</evidence>
<organism evidence="2 3">
    <name type="scientific">Mucuna pruriens</name>
    <name type="common">Velvet bean</name>
    <name type="synonym">Dolichos pruriens</name>
    <dbReference type="NCBI Taxonomy" id="157652"/>
    <lineage>
        <taxon>Eukaryota</taxon>
        <taxon>Viridiplantae</taxon>
        <taxon>Streptophyta</taxon>
        <taxon>Embryophyta</taxon>
        <taxon>Tracheophyta</taxon>
        <taxon>Spermatophyta</taxon>
        <taxon>Magnoliopsida</taxon>
        <taxon>eudicotyledons</taxon>
        <taxon>Gunneridae</taxon>
        <taxon>Pentapetalae</taxon>
        <taxon>rosids</taxon>
        <taxon>fabids</taxon>
        <taxon>Fabales</taxon>
        <taxon>Fabaceae</taxon>
        <taxon>Papilionoideae</taxon>
        <taxon>50 kb inversion clade</taxon>
        <taxon>NPAAA clade</taxon>
        <taxon>indigoferoid/millettioid clade</taxon>
        <taxon>Phaseoleae</taxon>
        <taxon>Mucuna</taxon>
    </lineage>
</organism>
<keyword evidence="3" id="KW-1185">Reference proteome</keyword>
<evidence type="ECO:0000313" key="3">
    <source>
        <dbReference type="Proteomes" id="UP000257109"/>
    </source>
</evidence>
<reference evidence="2" key="1">
    <citation type="submission" date="2018-05" db="EMBL/GenBank/DDBJ databases">
        <title>Draft genome of Mucuna pruriens seed.</title>
        <authorList>
            <person name="Nnadi N.E."/>
            <person name="Vos R."/>
            <person name="Hasami M.H."/>
            <person name="Devisetty U.K."/>
            <person name="Aguiy J.C."/>
        </authorList>
    </citation>
    <scope>NUCLEOTIDE SEQUENCE [LARGE SCALE GENOMIC DNA]</scope>
    <source>
        <strain evidence="2">JCA_2017</strain>
    </source>
</reference>
<dbReference type="EMBL" id="QJKJ01001889">
    <property type="protein sequence ID" value="RDY05385.1"/>
    <property type="molecule type" value="Genomic_DNA"/>
</dbReference>
<comment type="caution">
    <text evidence="2">The sequence shown here is derived from an EMBL/GenBank/DDBJ whole genome shotgun (WGS) entry which is preliminary data.</text>
</comment>
<dbReference type="OrthoDB" id="1424208at2759"/>
<dbReference type="PANTHER" id="PTHR33067:SF9">
    <property type="entry name" value="RNA-DIRECTED DNA POLYMERASE"/>
    <property type="match status" value="1"/>
</dbReference>
<dbReference type="Proteomes" id="UP000257109">
    <property type="component" value="Unassembled WGS sequence"/>
</dbReference>
<name>A0A371HRI1_MUCPR</name>